<keyword evidence="6" id="KW-0560">Oxidoreductase</keyword>
<dbReference type="InterPro" id="IPR002347">
    <property type="entry name" value="SDR_fam"/>
</dbReference>
<evidence type="ECO:0000256" key="2">
    <source>
        <dbReference type="ARBA" id="ARBA00009233"/>
    </source>
</evidence>
<dbReference type="Proteomes" id="UP001218579">
    <property type="component" value="Unassembled WGS sequence"/>
</dbReference>
<dbReference type="SUPFAM" id="SSF51735">
    <property type="entry name" value="NAD(P)-binding Rossmann-fold domains"/>
    <property type="match status" value="1"/>
</dbReference>
<keyword evidence="11" id="KW-1185">Reference proteome</keyword>
<name>A0ABT5HMN0_9CAUL</name>
<evidence type="ECO:0000313" key="11">
    <source>
        <dbReference type="Proteomes" id="UP001218579"/>
    </source>
</evidence>
<evidence type="ECO:0000256" key="3">
    <source>
        <dbReference type="ARBA" id="ARBA00012996"/>
    </source>
</evidence>
<comment type="pathway">
    <text evidence="1">Lipid metabolism; fatty acid biosynthesis.</text>
</comment>
<dbReference type="PANTHER" id="PTHR43159">
    <property type="entry name" value="ENOYL-[ACYL-CARRIER-PROTEIN] REDUCTASE"/>
    <property type="match status" value="1"/>
</dbReference>
<dbReference type="NCBIfam" id="NF005717">
    <property type="entry name" value="PRK07533.1"/>
    <property type="match status" value="1"/>
</dbReference>
<dbReference type="Pfam" id="PF13561">
    <property type="entry name" value="adh_short_C2"/>
    <property type="match status" value="1"/>
</dbReference>
<comment type="similarity">
    <text evidence="2">Belongs to the short-chain dehydrogenases/reductases (SDR) family. FabI subfamily.</text>
</comment>
<evidence type="ECO:0000256" key="1">
    <source>
        <dbReference type="ARBA" id="ARBA00005194"/>
    </source>
</evidence>
<dbReference type="Gene3D" id="3.40.50.720">
    <property type="entry name" value="NAD(P)-binding Rossmann-like Domain"/>
    <property type="match status" value="1"/>
</dbReference>
<keyword evidence="4" id="KW-0444">Lipid biosynthesis</keyword>
<gene>
    <name evidence="10" type="primary">fabI</name>
    <name evidence="10" type="ORF">PQU98_15290</name>
</gene>
<dbReference type="EC" id="1.3.1.9" evidence="3"/>
<keyword evidence="5" id="KW-0276">Fatty acid metabolism</keyword>
<dbReference type="Gene3D" id="1.10.8.400">
    <property type="entry name" value="Enoyl acyl carrier protein reductase"/>
    <property type="match status" value="1"/>
</dbReference>
<dbReference type="InterPro" id="IPR036291">
    <property type="entry name" value="NAD(P)-bd_dom_sf"/>
</dbReference>
<keyword evidence="7" id="KW-0443">Lipid metabolism</keyword>
<comment type="catalytic activity">
    <reaction evidence="9">
        <text>a 2,3-saturated acyl-[ACP] + NAD(+) = a (2E)-enoyl-[ACP] + NADH + H(+)</text>
        <dbReference type="Rhea" id="RHEA:10240"/>
        <dbReference type="Rhea" id="RHEA-COMP:9925"/>
        <dbReference type="Rhea" id="RHEA-COMP:9926"/>
        <dbReference type="ChEBI" id="CHEBI:15378"/>
        <dbReference type="ChEBI" id="CHEBI:57540"/>
        <dbReference type="ChEBI" id="CHEBI:57945"/>
        <dbReference type="ChEBI" id="CHEBI:78784"/>
        <dbReference type="ChEBI" id="CHEBI:78785"/>
        <dbReference type="EC" id="1.3.1.9"/>
    </reaction>
</comment>
<keyword evidence="8" id="KW-0275">Fatty acid biosynthesis</keyword>
<evidence type="ECO:0000256" key="8">
    <source>
        <dbReference type="ARBA" id="ARBA00023160"/>
    </source>
</evidence>
<accession>A0ABT5HMN0</accession>
<dbReference type="PANTHER" id="PTHR43159:SF2">
    <property type="entry name" value="ENOYL-[ACYL-CARRIER-PROTEIN] REDUCTASE [NADH], CHLOROPLASTIC"/>
    <property type="match status" value="1"/>
</dbReference>
<dbReference type="PRINTS" id="PR00081">
    <property type="entry name" value="GDHRDH"/>
</dbReference>
<dbReference type="EMBL" id="JAQQKV010000004">
    <property type="protein sequence ID" value="MDC7677506.1"/>
    <property type="molecule type" value="Genomic_DNA"/>
</dbReference>
<dbReference type="RefSeq" id="WP_272745831.1">
    <property type="nucleotide sequence ID" value="NZ_JAQQKV010000004.1"/>
</dbReference>
<evidence type="ECO:0000256" key="9">
    <source>
        <dbReference type="ARBA" id="ARBA00048572"/>
    </source>
</evidence>
<evidence type="ECO:0000256" key="6">
    <source>
        <dbReference type="ARBA" id="ARBA00023002"/>
    </source>
</evidence>
<evidence type="ECO:0000256" key="5">
    <source>
        <dbReference type="ARBA" id="ARBA00022832"/>
    </source>
</evidence>
<evidence type="ECO:0000256" key="7">
    <source>
        <dbReference type="ARBA" id="ARBA00023098"/>
    </source>
</evidence>
<organism evidence="10 11">
    <name type="scientific">Asticcacaulis machinosus</name>
    <dbReference type="NCBI Taxonomy" id="2984211"/>
    <lineage>
        <taxon>Bacteria</taxon>
        <taxon>Pseudomonadati</taxon>
        <taxon>Pseudomonadota</taxon>
        <taxon>Alphaproteobacteria</taxon>
        <taxon>Caulobacterales</taxon>
        <taxon>Caulobacteraceae</taxon>
        <taxon>Asticcacaulis</taxon>
    </lineage>
</organism>
<dbReference type="PIRSF" id="PIRSF000094">
    <property type="entry name" value="Enoyl-ACP_rdct"/>
    <property type="match status" value="1"/>
</dbReference>
<dbReference type="CDD" id="cd05372">
    <property type="entry name" value="ENR_SDR"/>
    <property type="match status" value="1"/>
</dbReference>
<dbReference type="InterPro" id="IPR014358">
    <property type="entry name" value="Enoyl-ACP_Rdtase_NADH"/>
</dbReference>
<proteinExistence type="inferred from homology"/>
<comment type="caution">
    <text evidence="10">The sequence shown here is derived from an EMBL/GenBank/DDBJ whole genome shotgun (WGS) entry which is preliminary data.</text>
</comment>
<sequence length="248" mass="26545">MKGLIVGLANDQSLAWGCVQALKAQGAELAITWQNDKARPHVEPLAKAVGAEIVLPLDVRDPVQMAEVFEVIRQSWGQLDFLLHSIAYAPKDDLHGRVTDTSVEGFTIAMDVSCHSLIRLARQAEPLMTGGGSVLTMSFYGSEKVVPGYNLMGPVKAALESSMRYLAAELGPKAIRVNALSTGPVKTRAASGLSHFDVLMEKAADAAPLHQLVTIEQVGEAAAFLLSDKARFITGQTIYVDSGYNILG</sequence>
<evidence type="ECO:0000313" key="10">
    <source>
        <dbReference type="EMBL" id="MDC7677506.1"/>
    </source>
</evidence>
<evidence type="ECO:0000256" key="4">
    <source>
        <dbReference type="ARBA" id="ARBA00022516"/>
    </source>
</evidence>
<protein>
    <recommendedName>
        <fullName evidence="3">enoyl-[acyl-carrier-protein] reductase (NADH)</fullName>
        <ecNumber evidence="3">1.3.1.9</ecNumber>
    </recommendedName>
</protein>
<reference evidence="10 11" key="1">
    <citation type="submission" date="2023-01" db="EMBL/GenBank/DDBJ databases">
        <title>Novel species of the genus Asticcacaulis isolated from rivers.</title>
        <authorList>
            <person name="Lu H."/>
        </authorList>
    </citation>
    <scope>NUCLEOTIDE SEQUENCE [LARGE SCALE GENOMIC DNA]</scope>
    <source>
        <strain evidence="10 11">LKC15W</strain>
    </source>
</reference>